<keyword evidence="2" id="KW-1185">Reference proteome</keyword>
<dbReference type="EMBL" id="JBHSNY010000006">
    <property type="protein sequence ID" value="MFC5635886.1"/>
    <property type="molecule type" value="Genomic_DNA"/>
</dbReference>
<gene>
    <name evidence="1" type="ORF">ACFPZJ_19225</name>
</gene>
<name>A0ABW0UQU0_9ACTN</name>
<evidence type="ECO:0000313" key="1">
    <source>
        <dbReference type="EMBL" id="MFC5635886.1"/>
    </source>
</evidence>
<protein>
    <submittedName>
        <fullName evidence="1">Uncharacterized protein</fullName>
    </submittedName>
</protein>
<sequence>MSGPTEWRCPYGGCGPYGYCPCADDDQDSDLLRRSRITTLPPIDNYEPTQGP</sequence>
<evidence type="ECO:0000313" key="2">
    <source>
        <dbReference type="Proteomes" id="UP001596154"/>
    </source>
</evidence>
<dbReference type="Proteomes" id="UP001596154">
    <property type="component" value="Unassembled WGS sequence"/>
</dbReference>
<accession>A0ABW0UQU0</accession>
<reference evidence="2" key="1">
    <citation type="journal article" date="2019" name="Int. J. Syst. Evol. Microbiol.">
        <title>The Global Catalogue of Microorganisms (GCM) 10K type strain sequencing project: providing services to taxonomists for standard genome sequencing and annotation.</title>
        <authorList>
            <consortium name="The Broad Institute Genomics Platform"/>
            <consortium name="The Broad Institute Genome Sequencing Center for Infectious Disease"/>
            <person name="Wu L."/>
            <person name="Ma J."/>
        </authorList>
    </citation>
    <scope>NUCLEOTIDE SEQUENCE [LARGE SCALE GENOMIC DNA]</scope>
    <source>
        <strain evidence="2">CGMCC 4.7248</strain>
    </source>
</reference>
<organism evidence="1 2">
    <name type="scientific">Streptomyces bullii</name>
    <dbReference type="NCBI Taxonomy" id="349910"/>
    <lineage>
        <taxon>Bacteria</taxon>
        <taxon>Bacillati</taxon>
        <taxon>Actinomycetota</taxon>
        <taxon>Actinomycetes</taxon>
        <taxon>Kitasatosporales</taxon>
        <taxon>Streptomycetaceae</taxon>
        <taxon>Streptomyces</taxon>
    </lineage>
</organism>
<proteinExistence type="predicted"/>
<comment type="caution">
    <text evidence="1">The sequence shown here is derived from an EMBL/GenBank/DDBJ whole genome shotgun (WGS) entry which is preliminary data.</text>
</comment>
<dbReference type="RefSeq" id="WP_381022852.1">
    <property type="nucleotide sequence ID" value="NZ_JBHSNY010000006.1"/>
</dbReference>